<dbReference type="InterPro" id="IPR011989">
    <property type="entry name" value="ARM-like"/>
</dbReference>
<dbReference type="FunFam" id="1.25.10.10:FF:000642">
    <property type="entry name" value="TATA-binding protein-associated factor BTAF1"/>
    <property type="match status" value="1"/>
</dbReference>
<dbReference type="GO" id="GO:0004386">
    <property type="term" value="F:helicase activity"/>
    <property type="evidence" value="ECO:0007669"/>
    <property type="project" value="UniProtKB-KW"/>
</dbReference>
<dbReference type="EMBL" id="LRBV02000009">
    <property type="status" value="NOT_ANNOTATED_CDS"/>
    <property type="molecule type" value="Genomic_DNA"/>
</dbReference>
<dbReference type="InterPro" id="IPR016024">
    <property type="entry name" value="ARM-type_fold"/>
</dbReference>
<dbReference type="FunCoup" id="A0A7N2MKD6">
    <property type="interactions" value="3723"/>
</dbReference>
<dbReference type="SUPFAM" id="SSF52540">
    <property type="entry name" value="P-loop containing nucleoside triphosphate hydrolases"/>
    <property type="match status" value="2"/>
</dbReference>
<dbReference type="SMART" id="SM00490">
    <property type="entry name" value="HELICc"/>
    <property type="match status" value="1"/>
</dbReference>
<evidence type="ECO:0000256" key="8">
    <source>
        <dbReference type="ARBA" id="ARBA00023242"/>
    </source>
</evidence>
<keyword evidence="4" id="KW-0378">Hydrolase</keyword>
<dbReference type="InterPro" id="IPR049730">
    <property type="entry name" value="SNF2/RAD54-like_C"/>
</dbReference>
<dbReference type="PANTHER" id="PTHR36498:SF1">
    <property type="entry name" value="TATA-BINDING PROTEIN-ASSOCIATED FACTOR 172"/>
    <property type="match status" value="1"/>
</dbReference>
<evidence type="ECO:0000313" key="11">
    <source>
        <dbReference type="EnsemblPlants" id="QL09p044755:mrna"/>
    </source>
</evidence>
<dbReference type="Pfam" id="PF00176">
    <property type="entry name" value="SNF2-rel_dom"/>
    <property type="match status" value="1"/>
</dbReference>
<protein>
    <recommendedName>
        <fullName evidence="13">ARM repeat superfamily protein</fullName>
    </recommendedName>
</protein>
<keyword evidence="8" id="KW-0539">Nucleus</keyword>
<evidence type="ECO:0000256" key="6">
    <source>
        <dbReference type="ARBA" id="ARBA00022840"/>
    </source>
</evidence>
<keyword evidence="7" id="KW-0238">DNA-binding</keyword>
<dbReference type="InterPro" id="IPR038718">
    <property type="entry name" value="SNF2-like_sf"/>
</dbReference>
<dbReference type="CDD" id="cd18793">
    <property type="entry name" value="SF2_C_SNF"/>
    <property type="match status" value="1"/>
</dbReference>
<comment type="subcellular location">
    <subcellularLocation>
        <location evidence="1">Nucleus</location>
    </subcellularLocation>
</comment>
<keyword evidence="6" id="KW-0067">ATP-binding</keyword>
<sequence>MAQQSSRLHRLLTLLDAGSTQATRFTAARQIGDIAKSHPQDLTSLLKKVSQYLHSKNWDTRVAAAHAIGAIAQNVKHTSLSELFACVENKMLEAEISADAEYVLTWPFFNSKIIGSSFKSFDINKVLEFGALLASGGQIGYKNLGNYALLGNAHGIRQWREMHIGGGWWTKKGNLWGKWSYDVVSNAYVITLIPKKHEAIEVKDFRPISLVGGVYKIIAKVLANRLRTIMEDIISASQNAFVRNRQILILVLIANECLDSRLKTGLRGLLCKLDVEKAFDHGLRQGDPLHPLLFVLVMEAPGRMLDKAVHDGHMSRFGVGREEGRSLVVSHFLFADDTLIFCGADLDQVLFLCMILIWFEAVSGLKINLSKLELVPVGMVDNLELLLIVLGCKQGTLPMKYLGLPLGAKFKDKAIWNPILEKIDRRLVGWKRLYLSKGGRVTLIKSTLSNLPIYFLSLFPIPVAVANQIEKLQRNFLWGGIGDEPKFHLVKWATVCSPIALGGLGIRKLRLFNEAFLWKWLWRFGMGRAALWRQVIDVKYGSEWGGWCTRPVKGPYGVGLWKYISRGWPSFSRHILYDIGDGSRVKFWQDHWCGETSLVVSYPELFRVCRDKEVSVAELMKLDNEVLFWDVSFFRGVHARELEALAGFMDTIYGVSVKGCGEDKICWKLDREKGFLVKDYYSLLVGSNDYCFPWKSIWKQKIPSRVSFFVWTAALDVGYGVRIVWSELGYATICSGALSMLARQIWLSLKWEYDIVSDSMKNPRERLALQKQNLRRRLGLDVCEQFMDVSDMIRDEDLIVQKVNAFGNVIDQRVYMSSSVHNIQQLVANMVPSVISKRPSARELNLLKRKAKINSKDQPKCWSEDGDTEASFAQNVTTPKGQCPDSSSCDKPFMDVNNDEDSLEHDGDGRWPFRSFFEQLILDIFDPVWEIRHGSVMALREILTHQGASAGVFMPDLSWDSALFVELEDKGISNTMKREREIDLNMQVSSDGLQLDLKKPKFEDVSSSTMANIVSSSEVGNFDVCMKVDHGWNLPSGLDNGQLNVTPVKVEPESFLDGACYSCEDAADTAEMKGYAEDKVSIGKADLLKNIPESCELMNFVKLARHSWLKNCEFLQECAIRLLCVLSLDRFGDYVSDQVVAPVRETCAQALGAVFKYMHPTLVHESLNILLKMQCRPEWEIRHGSLLGIKYLVAVRQIEAFAQRVMQRDYCSQDGNESEGIAMSMKRNLNILSMWELPRRSAPSPFDDRILVNALSNDLANWKERALLLEMLHDLLSSILPACKTGLEDPDDDVRAVAADALIPTAVAIVALEDHVLHPIVMLLWDILLDLDDLSPSTSSVMNLLAEIYSQEEMIPKMFGALTLKENEEFDLNEVGCGDDAGGIISRENPYMLSTLAPRLWPFMRHSITSVRYSAIRTLERLLEAGSKRNIPEPYNTSFWPSFILGDTLRIVYQNLLLESNEEILQCSMRVWRLLLQCPVGDLENAARSYMSSWIELATTPYGSALDATKMFWPVALPRKSHFRAAAKMRAVKLESESCRNVVLESAAAIVPQERNVDVSANLVKVIVGADVEMSVTNTRVVTASALGIFASKLHLGSMQNVIDPLWNALSSSSGVQRQVASMVLISWFKEIESSDGLGISVVAPNVPSHLKEWLLDLLACSNPAFPTKDSLRPYAELSRTYSKMRGEATQLLRAIESPGMFKDLLTTIRIDLESLSADDAINFASKVPTLVNDNVVSESLGAQIVDDVESLKQRLLTTSGYLKCVQSNLHVTVSALVAAAVVWMSELPARLNPIILPLMASIKREQEEILQQKAAAALAELIFHCISRRPSPNDKLIKNICSLTCMDPCETPQAGVISSMEVIDDQGLLSFGTSIGKQKSKVHMLAGSEDRSRVEGFISRRGSELALRHICEKFGASLFERLPKLWDCLTEVLKPSNTEGVSPADENQVMLAIESIKDPQILINNIQVVRSIAPMLNEVLKPKLLTLLPSIFKCVCHSHIAVRLAASRCITSMAKSMTKDVMGAVIKNAIPMLGDMTSVHTRQGAGMLISLLVQGLGVELVPYAPLLVVPLLKCMSDSDQSVRQSVTHSFAALVPLLPLARGLPPPDAVNEDLSRNAEDARFLEQLLDNSHIDDYKLHTELKMTLRRYQQEGINWLAFLKRFKLHGILCDDMGLGKTLQASAIVASDIVEHRTLNIGDDLPPSLIVCPSTLVGHWAFEIEKYIDDSVVSTLQYVGSVQERISLRGHFNKHNVVITSYDVVRRDIDYLGHLLWNYCILDEGHIIKNAKSKITLAVKQLKAQHRLILSGTPIQNNIMDLWSLFDFLMPGFLGTERQFQAMYGKPLLAARDSKCSAKDAEAGVLAMEALHKQVMPFLLRRTKDEVLSDLPEKIIQDRYCDLSPVQLKLYERFSGANVRQEISSIVKQDDSADKGEGGSSTKASSHIFQALQYLLKLCGHPLLAIGEKVPESLKYLLSELLPANSDIISELHRLHHSPKLVALQEILEECGIGADASSSEGTIAVGQHRVLIFAQHKAFLDIIERDLFHTHMKNVTYLRLDGSVESEKRFDIVKTFNSDPTIDALLLTTHVGGLGLNLTSADTLIFMEHDWNPMRDHQAMDRAHRLGQRKVVNVHRLIMRGTVEEKVMSLQRFKVSVANAVINAENASMKTMNTDQLLDLFASVEPSNKGASVPKNSDRNVDVDTKLVGSGKGLKAILGGLEELWDHSQYTEEYNLNQFLAKLKG</sequence>
<organism evidence="11 12">
    <name type="scientific">Quercus lobata</name>
    <name type="common">Valley oak</name>
    <dbReference type="NCBI Taxonomy" id="97700"/>
    <lineage>
        <taxon>Eukaryota</taxon>
        <taxon>Viridiplantae</taxon>
        <taxon>Streptophyta</taxon>
        <taxon>Embryophyta</taxon>
        <taxon>Tracheophyta</taxon>
        <taxon>Spermatophyta</taxon>
        <taxon>Magnoliopsida</taxon>
        <taxon>eudicotyledons</taxon>
        <taxon>Gunneridae</taxon>
        <taxon>Pentapetalae</taxon>
        <taxon>rosids</taxon>
        <taxon>fabids</taxon>
        <taxon>Fagales</taxon>
        <taxon>Fagaceae</taxon>
        <taxon>Quercus</taxon>
    </lineage>
</organism>
<dbReference type="InterPro" id="IPR000477">
    <property type="entry name" value="RT_dom"/>
</dbReference>
<dbReference type="OMA" id="TIMEDII"/>
<dbReference type="Gene3D" id="1.25.10.10">
    <property type="entry name" value="Leucine-rich Repeat Variant"/>
    <property type="match status" value="3"/>
</dbReference>
<evidence type="ECO:0000256" key="3">
    <source>
        <dbReference type="ARBA" id="ARBA00022741"/>
    </source>
</evidence>
<reference evidence="11 12" key="1">
    <citation type="journal article" date="2016" name="G3 (Bethesda)">
        <title>First Draft Assembly and Annotation of the Genome of a California Endemic Oak Quercus lobata Nee (Fagaceae).</title>
        <authorList>
            <person name="Sork V.L."/>
            <person name="Fitz-Gibbon S.T."/>
            <person name="Puiu D."/>
            <person name="Crepeau M."/>
            <person name="Gugger P.F."/>
            <person name="Sherman R."/>
            <person name="Stevens K."/>
            <person name="Langley C.H."/>
            <person name="Pellegrini M."/>
            <person name="Salzberg S.L."/>
        </authorList>
    </citation>
    <scope>NUCLEOTIDE SEQUENCE [LARGE SCALE GENOMIC DNA]</scope>
    <source>
        <strain evidence="11 12">cv. SW786</strain>
    </source>
</reference>
<accession>A0A7N2MKD6</accession>
<evidence type="ECO:0000256" key="5">
    <source>
        <dbReference type="ARBA" id="ARBA00022806"/>
    </source>
</evidence>
<feature type="domain" description="Helicase ATP-binding" evidence="9">
    <location>
        <begin position="2158"/>
        <end position="2328"/>
    </location>
</feature>
<dbReference type="Gene3D" id="3.40.50.300">
    <property type="entry name" value="P-loop containing nucleotide triphosphate hydrolases"/>
    <property type="match status" value="1"/>
</dbReference>
<keyword evidence="5" id="KW-0347">Helicase</keyword>
<evidence type="ECO:0000313" key="12">
    <source>
        <dbReference type="Proteomes" id="UP000594261"/>
    </source>
</evidence>
<keyword evidence="2" id="KW-0677">Repeat</keyword>
<dbReference type="InParanoid" id="A0A7N2MKD6"/>
<dbReference type="GO" id="GO:0003677">
    <property type="term" value="F:DNA binding"/>
    <property type="evidence" value="ECO:0007669"/>
    <property type="project" value="UniProtKB-KW"/>
</dbReference>
<dbReference type="InterPro" id="IPR022707">
    <property type="entry name" value="Mot1_central_dom"/>
</dbReference>
<dbReference type="EnsemblPlants" id="QL09p044755:mrna">
    <property type="protein sequence ID" value="QL09p044755:mrna"/>
    <property type="gene ID" value="QL09p044755"/>
</dbReference>
<dbReference type="GO" id="GO:0005634">
    <property type="term" value="C:nucleus"/>
    <property type="evidence" value="ECO:0007669"/>
    <property type="project" value="UniProtKB-SubCell"/>
</dbReference>
<name>A0A7N2MKD6_QUELO</name>
<dbReference type="SUPFAM" id="SSF48371">
    <property type="entry name" value="ARM repeat"/>
    <property type="match status" value="2"/>
</dbReference>
<dbReference type="GO" id="GO:0016887">
    <property type="term" value="F:ATP hydrolysis activity"/>
    <property type="evidence" value="ECO:0007669"/>
    <property type="project" value="InterPro"/>
</dbReference>
<proteinExistence type="predicted"/>
<evidence type="ECO:0008006" key="13">
    <source>
        <dbReference type="Google" id="ProtNLM"/>
    </source>
</evidence>
<dbReference type="Pfam" id="PF12054">
    <property type="entry name" value="DUF3535"/>
    <property type="match status" value="1"/>
</dbReference>
<dbReference type="Gramene" id="QL09p044755:mrna">
    <property type="protein sequence ID" value="QL09p044755:mrna"/>
    <property type="gene ID" value="QL09p044755"/>
</dbReference>
<evidence type="ECO:0000256" key="7">
    <source>
        <dbReference type="ARBA" id="ARBA00023125"/>
    </source>
</evidence>
<dbReference type="PANTHER" id="PTHR36498">
    <property type="entry name" value="TATA-BINDING PROTEIN-ASSOCIATED FACTOR 172"/>
    <property type="match status" value="1"/>
</dbReference>
<dbReference type="InterPro" id="IPR000330">
    <property type="entry name" value="SNF2_N"/>
</dbReference>
<dbReference type="Proteomes" id="UP000594261">
    <property type="component" value="Chromosome 9"/>
</dbReference>
<reference evidence="11" key="2">
    <citation type="submission" date="2021-01" db="UniProtKB">
        <authorList>
            <consortium name="EnsemblPlants"/>
        </authorList>
    </citation>
    <scope>IDENTIFICATION</scope>
</reference>
<evidence type="ECO:0000259" key="10">
    <source>
        <dbReference type="PROSITE" id="PS51194"/>
    </source>
</evidence>
<dbReference type="CDD" id="cd17999">
    <property type="entry name" value="DEXHc_Mot1"/>
    <property type="match status" value="1"/>
</dbReference>
<dbReference type="SMART" id="SM00487">
    <property type="entry name" value="DEXDc"/>
    <property type="match status" value="1"/>
</dbReference>
<dbReference type="InterPro" id="IPR044078">
    <property type="entry name" value="Mot1_ATP-bd"/>
</dbReference>
<feature type="domain" description="Helicase C-terminal" evidence="10">
    <location>
        <begin position="2514"/>
        <end position="2670"/>
    </location>
</feature>
<evidence type="ECO:0000259" key="9">
    <source>
        <dbReference type="PROSITE" id="PS51192"/>
    </source>
</evidence>
<dbReference type="InterPro" id="IPR044972">
    <property type="entry name" value="Mot1"/>
</dbReference>
<evidence type="ECO:0000256" key="4">
    <source>
        <dbReference type="ARBA" id="ARBA00022801"/>
    </source>
</evidence>
<keyword evidence="3" id="KW-0547">Nucleotide-binding</keyword>
<dbReference type="PROSITE" id="PS51192">
    <property type="entry name" value="HELICASE_ATP_BIND_1"/>
    <property type="match status" value="1"/>
</dbReference>
<dbReference type="FunFam" id="3.40.50.10810:FF:000009">
    <property type="entry name" value="B-TFIID TATA-box-binding protein-associated factor 1"/>
    <property type="match status" value="1"/>
</dbReference>
<dbReference type="PROSITE" id="PS51194">
    <property type="entry name" value="HELICASE_CTER"/>
    <property type="match status" value="1"/>
</dbReference>
<dbReference type="GO" id="GO:0017025">
    <property type="term" value="F:TBP-class protein binding"/>
    <property type="evidence" value="ECO:0007669"/>
    <property type="project" value="InterPro"/>
</dbReference>
<dbReference type="Pfam" id="PF00078">
    <property type="entry name" value="RVT_1"/>
    <property type="match status" value="1"/>
</dbReference>
<evidence type="ECO:0000256" key="2">
    <source>
        <dbReference type="ARBA" id="ARBA00022737"/>
    </source>
</evidence>
<dbReference type="FunFam" id="3.40.50.300:FF:001793">
    <property type="entry name" value="TATA-binding protein-associated factor"/>
    <property type="match status" value="1"/>
</dbReference>
<dbReference type="Pfam" id="PF00271">
    <property type="entry name" value="Helicase_C"/>
    <property type="match status" value="1"/>
</dbReference>
<dbReference type="FunFam" id="1.25.10.10:FF:000787">
    <property type="entry name" value="TATA-binding protein-associated factor BTAF1"/>
    <property type="match status" value="1"/>
</dbReference>
<evidence type="ECO:0000256" key="1">
    <source>
        <dbReference type="ARBA" id="ARBA00004123"/>
    </source>
</evidence>
<dbReference type="CDD" id="cd01650">
    <property type="entry name" value="RT_nLTR_like"/>
    <property type="match status" value="1"/>
</dbReference>
<dbReference type="Gene3D" id="3.40.50.10810">
    <property type="entry name" value="Tandem AAA-ATPase domain"/>
    <property type="match status" value="1"/>
</dbReference>
<dbReference type="InterPro" id="IPR001650">
    <property type="entry name" value="Helicase_C-like"/>
</dbReference>
<dbReference type="InterPro" id="IPR055443">
    <property type="entry name" value="HEAT_ECM29"/>
</dbReference>
<dbReference type="Pfam" id="PF24492">
    <property type="entry name" value="HEAT_ECM29"/>
    <property type="match status" value="1"/>
</dbReference>
<dbReference type="InterPro" id="IPR014001">
    <property type="entry name" value="Helicase_ATP-bd"/>
</dbReference>
<dbReference type="InterPro" id="IPR027417">
    <property type="entry name" value="P-loop_NTPase"/>
</dbReference>
<dbReference type="GO" id="GO:0005524">
    <property type="term" value="F:ATP binding"/>
    <property type="evidence" value="ECO:0007669"/>
    <property type="project" value="UniProtKB-KW"/>
</dbReference>
<keyword evidence="12" id="KW-1185">Reference proteome</keyword>